<dbReference type="Proteomes" id="UP000094043">
    <property type="component" value="Chromosome 4"/>
</dbReference>
<gene>
    <name evidence="1" type="ORF">L203_103826</name>
</gene>
<dbReference type="KEGG" id="cdep:91088036"/>
<dbReference type="GeneID" id="91088036"/>
<organism evidence="1 2">
    <name type="scientific">Cryptococcus depauperatus CBS 7841</name>
    <dbReference type="NCBI Taxonomy" id="1295531"/>
    <lineage>
        <taxon>Eukaryota</taxon>
        <taxon>Fungi</taxon>
        <taxon>Dikarya</taxon>
        <taxon>Basidiomycota</taxon>
        <taxon>Agaricomycotina</taxon>
        <taxon>Tremellomycetes</taxon>
        <taxon>Tremellales</taxon>
        <taxon>Cryptococcaceae</taxon>
        <taxon>Cryptococcus</taxon>
    </lineage>
</organism>
<sequence>MPPRIPLSAFPPSINAVGPSRLYISSAPAKGKAVVSENNVIPPLPRPLGIPYPPTSAAKTWTQRKAEMLDDDRAKVKRKALLNEAKQGYFHDYNRARARDGGKLWLAPDVLIREDKANYFPNISGKSLLSTPLNTCDVFPSKTTLVTIISTRLSEEHVESMIRGVLEYAEGHFGFQHLTINHQPNMLKSLLISLSISSLKRTVPSNLWGSYLLASGSWSQIDVLEPLGLQNSLIGYVFLVDGNGKVRWAGCGEATGQEAEHLRRATAVLLGRMKSQRQVDASIECVDGPARSED</sequence>
<accession>A0A1E3IE77</accession>
<name>A0A1E3IE77_9TREE</name>
<reference evidence="1" key="2">
    <citation type="journal article" date="2022" name="Elife">
        <title>Obligate sexual reproduction of a homothallic fungus closely related to the Cryptococcus pathogenic species complex.</title>
        <authorList>
            <person name="Passer A.R."/>
            <person name="Clancey S.A."/>
            <person name="Shea T."/>
            <person name="David-Palma M."/>
            <person name="Averette A.F."/>
            <person name="Boekhout T."/>
            <person name="Porcel B.M."/>
            <person name="Nowrousian M."/>
            <person name="Cuomo C.A."/>
            <person name="Sun S."/>
            <person name="Heitman J."/>
            <person name="Coelho M.A."/>
        </authorList>
    </citation>
    <scope>NUCLEOTIDE SEQUENCE</scope>
    <source>
        <strain evidence="1">CBS 7841</strain>
    </source>
</reference>
<dbReference type="GO" id="GO:0033615">
    <property type="term" value="P:mitochondrial proton-transporting ATP synthase complex assembly"/>
    <property type="evidence" value="ECO:0007669"/>
    <property type="project" value="TreeGrafter"/>
</dbReference>
<dbReference type="PANTHER" id="PTHR28106">
    <property type="entry name" value="MITOCHONDRIAL ATPASE COMPLEX SUBUNIT ATP10"/>
    <property type="match status" value="1"/>
</dbReference>
<dbReference type="OrthoDB" id="17089at2759"/>
<protein>
    <submittedName>
        <fullName evidence="1">Uncharacterized protein</fullName>
    </submittedName>
</protein>
<keyword evidence="2" id="KW-1185">Reference proteome</keyword>
<dbReference type="RefSeq" id="XP_066069315.1">
    <property type="nucleotide sequence ID" value="XM_066213218.1"/>
</dbReference>
<dbReference type="AlphaFoldDB" id="A0A1E3IE77"/>
<dbReference type="VEuPathDB" id="FungiDB:L203_03673"/>
<dbReference type="PANTHER" id="PTHR28106:SF1">
    <property type="entry name" value="MITOCHONDRIAL ATPASE COMPLEX SUBUNIT ATP10"/>
    <property type="match status" value="1"/>
</dbReference>
<reference evidence="1" key="1">
    <citation type="submission" date="2016-06" db="EMBL/GenBank/DDBJ databases">
        <authorList>
            <person name="Cuomo C."/>
            <person name="Litvintseva A."/>
            <person name="Heitman J."/>
            <person name="Chen Y."/>
            <person name="Sun S."/>
            <person name="Springer D."/>
            <person name="Dromer F."/>
            <person name="Young S."/>
            <person name="Zeng Q."/>
            <person name="Chapman S."/>
            <person name="Gujja S."/>
            <person name="Saif S."/>
            <person name="Birren B."/>
        </authorList>
    </citation>
    <scope>NUCLEOTIDE SEQUENCE</scope>
    <source>
        <strain evidence="1">CBS 7841</strain>
    </source>
</reference>
<evidence type="ECO:0000313" key="1">
    <source>
        <dbReference type="EMBL" id="WVN88615.1"/>
    </source>
</evidence>
<proteinExistence type="predicted"/>
<dbReference type="EMBL" id="CP143787">
    <property type="protein sequence ID" value="WVN88615.1"/>
    <property type="molecule type" value="Genomic_DNA"/>
</dbReference>
<evidence type="ECO:0000313" key="2">
    <source>
        <dbReference type="Proteomes" id="UP000094043"/>
    </source>
</evidence>
<dbReference type="Pfam" id="PF05176">
    <property type="entry name" value="ATP-synt_10"/>
    <property type="match status" value="1"/>
</dbReference>
<reference evidence="1" key="3">
    <citation type="submission" date="2024-01" db="EMBL/GenBank/DDBJ databases">
        <authorList>
            <person name="Coelho M.A."/>
            <person name="David-Palma M."/>
            <person name="Shea T."/>
            <person name="Sun S."/>
            <person name="Cuomo C.A."/>
            <person name="Heitman J."/>
        </authorList>
    </citation>
    <scope>NUCLEOTIDE SEQUENCE</scope>
    <source>
        <strain evidence="1">CBS 7841</strain>
    </source>
</reference>
<dbReference type="GO" id="GO:0005743">
    <property type="term" value="C:mitochondrial inner membrane"/>
    <property type="evidence" value="ECO:0007669"/>
    <property type="project" value="TreeGrafter"/>
</dbReference>
<dbReference type="InterPro" id="IPR007849">
    <property type="entry name" value="ATP10"/>
</dbReference>